<keyword evidence="1" id="KW-1133">Transmembrane helix</keyword>
<keyword evidence="1" id="KW-0472">Membrane</keyword>
<comment type="caution">
    <text evidence="2">The sequence shown here is derived from an EMBL/GenBank/DDBJ whole genome shotgun (WGS) entry which is preliminary data.</text>
</comment>
<dbReference type="Proteomes" id="UP000470186">
    <property type="component" value="Unassembled WGS sequence"/>
</dbReference>
<gene>
    <name evidence="2" type="ORF">GHO30_08840</name>
</gene>
<keyword evidence="1" id="KW-0812">Transmembrane</keyword>
<evidence type="ECO:0000256" key="1">
    <source>
        <dbReference type="SAM" id="Phobius"/>
    </source>
</evidence>
<dbReference type="AlphaFoldDB" id="A0A7X2CI19"/>
<sequence length="108" mass="11549">MMLLVNVLVILFVPFTTYIFFTFIVKGAKNKILTLICGAAAFMLVVYLLPESEKAGRNVSTASSAGSTVAPSEAPSKVVVLTNFREKGDSLQLECSGTTGNITCKPKK</sequence>
<dbReference type="RefSeq" id="WP_120266828.1">
    <property type="nucleotide sequence ID" value="NZ_WIVX01000031.1"/>
</dbReference>
<feature type="transmembrane region" description="Helical" evidence="1">
    <location>
        <begin position="32"/>
        <end position="50"/>
    </location>
</feature>
<organism evidence="2 3">
    <name type="scientific">Pseudomonas helleri</name>
    <dbReference type="NCBI Taxonomy" id="1608996"/>
    <lineage>
        <taxon>Bacteria</taxon>
        <taxon>Pseudomonadati</taxon>
        <taxon>Pseudomonadota</taxon>
        <taxon>Gammaproteobacteria</taxon>
        <taxon>Pseudomonadales</taxon>
        <taxon>Pseudomonadaceae</taxon>
        <taxon>Pseudomonas</taxon>
    </lineage>
</organism>
<evidence type="ECO:0000313" key="3">
    <source>
        <dbReference type="Proteomes" id="UP000470186"/>
    </source>
</evidence>
<evidence type="ECO:0000313" key="2">
    <source>
        <dbReference type="EMBL" id="MQU31506.1"/>
    </source>
</evidence>
<accession>A0A7X2CI19</accession>
<proteinExistence type="predicted"/>
<feature type="transmembrane region" description="Helical" evidence="1">
    <location>
        <begin position="6"/>
        <end position="25"/>
    </location>
</feature>
<name>A0A7X2CI19_9PSED</name>
<keyword evidence="3" id="KW-1185">Reference proteome</keyword>
<reference evidence="2 3" key="1">
    <citation type="submission" date="2019-10" db="EMBL/GenBank/DDBJ databases">
        <title>Evaluation of single-gene subtyping targets for Pseudomonas.</title>
        <authorList>
            <person name="Reichler S.J."/>
            <person name="Orsi R.H."/>
            <person name="Wiedmann M."/>
            <person name="Martin N.H."/>
            <person name="Murphy S.I."/>
        </authorList>
    </citation>
    <scope>NUCLEOTIDE SEQUENCE [LARGE SCALE GENOMIC DNA]</scope>
    <source>
        <strain evidence="2 3">FSL R10-2107</strain>
    </source>
</reference>
<protein>
    <submittedName>
        <fullName evidence="2">Uncharacterized protein</fullName>
    </submittedName>
</protein>
<dbReference type="EMBL" id="WIVX01000031">
    <property type="protein sequence ID" value="MQU31506.1"/>
    <property type="molecule type" value="Genomic_DNA"/>
</dbReference>